<reference evidence="2" key="1">
    <citation type="submission" date="2018-02" db="EMBL/GenBank/DDBJ databases">
        <title>Rhizophora mucronata_Transcriptome.</title>
        <authorList>
            <person name="Meera S.P."/>
            <person name="Sreeshan A."/>
            <person name="Augustine A."/>
        </authorList>
    </citation>
    <scope>NUCLEOTIDE SEQUENCE</scope>
    <source>
        <tissue evidence="2">Leaf</tissue>
    </source>
</reference>
<keyword evidence="1" id="KW-0472">Membrane</keyword>
<protein>
    <submittedName>
        <fullName evidence="2">Uncharacterized protein</fullName>
    </submittedName>
</protein>
<feature type="transmembrane region" description="Helical" evidence="1">
    <location>
        <begin position="29"/>
        <end position="54"/>
    </location>
</feature>
<sequence>MEGICLGSLLRLIGHMLVAKERIHQVILMSLLVTLALMLQMLHCMRASLFILLVRMLGLCGTRRLGVQGVLGLFLSEVNRMLKVQ</sequence>
<evidence type="ECO:0000256" key="1">
    <source>
        <dbReference type="SAM" id="Phobius"/>
    </source>
</evidence>
<name>A0A2P2M1N0_RHIMU</name>
<dbReference type="AlphaFoldDB" id="A0A2P2M1N0"/>
<organism evidence="2">
    <name type="scientific">Rhizophora mucronata</name>
    <name type="common">Asiatic mangrove</name>
    <dbReference type="NCBI Taxonomy" id="61149"/>
    <lineage>
        <taxon>Eukaryota</taxon>
        <taxon>Viridiplantae</taxon>
        <taxon>Streptophyta</taxon>
        <taxon>Embryophyta</taxon>
        <taxon>Tracheophyta</taxon>
        <taxon>Spermatophyta</taxon>
        <taxon>Magnoliopsida</taxon>
        <taxon>eudicotyledons</taxon>
        <taxon>Gunneridae</taxon>
        <taxon>Pentapetalae</taxon>
        <taxon>rosids</taxon>
        <taxon>fabids</taxon>
        <taxon>Malpighiales</taxon>
        <taxon>Rhizophoraceae</taxon>
        <taxon>Rhizophora</taxon>
    </lineage>
</organism>
<dbReference type="EMBL" id="GGEC01043617">
    <property type="protein sequence ID" value="MBX24101.1"/>
    <property type="molecule type" value="Transcribed_RNA"/>
</dbReference>
<keyword evidence="1" id="KW-1133">Transmembrane helix</keyword>
<evidence type="ECO:0000313" key="2">
    <source>
        <dbReference type="EMBL" id="MBX24101.1"/>
    </source>
</evidence>
<keyword evidence="1" id="KW-0812">Transmembrane</keyword>
<proteinExistence type="predicted"/>
<accession>A0A2P2M1N0</accession>